<evidence type="ECO:0000256" key="3">
    <source>
        <dbReference type="SAM" id="MobiDB-lite"/>
    </source>
</evidence>
<organism evidence="5 6">
    <name type="scientific">Streptomyces luteireticuli</name>
    <dbReference type="NCBI Taxonomy" id="173858"/>
    <lineage>
        <taxon>Bacteria</taxon>
        <taxon>Bacillati</taxon>
        <taxon>Actinomycetota</taxon>
        <taxon>Actinomycetes</taxon>
        <taxon>Kitasatosporales</taxon>
        <taxon>Streptomycetaceae</taxon>
        <taxon>Streptomyces</taxon>
    </lineage>
</organism>
<dbReference type="RefSeq" id="WP_344032488.1">
    <property type="nucleotide sequence ID" value="NZ_BAAABX010000086.1"/>
</dbReference>
<gene>
    <name evidence="5" type="ORF">GCM10010357_67130</name>
</gene>
<dbReference type="InterPro" id="IPR050832">
    <property type="entry name" value="Bact_Acetyltransf"/>
</dbReference>
<evidence type="ECO:0000256" key="1">
    <source>
        <dbReference type="ARBA" id="ARBA00022679"/>
    </source>
</evidence>
<evidence type="ECO:0000313" key="6">
    <source>
        <dbReference type="Proteomes" id="UP001500879"/>
    </source>
</evidence>
<feature type="domain" description="N-acetyltransferase" evidence="4">
    <location>
        <begin position="27"/>
        <end position="173"/>
    </location>
</feature>
<dbReference type="CDD" id="cd04301">
    <property type="entry name" value="NAT_SF"/>
    <property type="match status" value="1"/>
</dbReference>
<evidence type="ECO:0000313" key="5">
    <source>
        <dbReference type="EMBL" id="GAA0436264.1"/>
    </source>
</evidence>
<name>A0ABP3J297_9ACTN</name>
<dbReference type="Pfam" id="PF00583">
    <property type="entry name" value="Acetyltransf_1"/>
    <property type="match status" value="1"/>
</dbReference>
<dbReference type="InterPro" id="IPR016181">
    <property type="entry name" value="Acyl_CoA_acyltransferase"/>
</dbReference>
<feature type="region of interest" description="Disordered" evidence="3">
    <location>
        <begin position="1"/>
        <end position="24"/>
    </location>
</feature>
<keyword evidence="2" id="KW-0012">Acyltransferase</keyword>
<dbReference type="PANTHER" id="PTHR43877:SF2">
    <property type="entry name" value="AMINOALKYLPHOSPHONATE N-ACETYLTRANSFERASE-RELATED"/>
    <property type="match status" value="1"/>
</dbReference>
<sequence>MTETPETGTATPLTLTPTPTTDPTTRTLLREYLTDVAGRWYQLRHQRPCTPAELERHLAEIHDDDLDPPRGVLLVARRGGEPAGCAGLRRLDGGRAEVTRMYVRPAHRGRGVAPALLAALEETARTWDATHIVLETRRDLTEARALYARHGYTAVPAYVHGPHAEVWLGKELGTP</sequence>
<keyword evidence="1" id="KW-0808">Transferase</keyword>
<dbReference type="PANTHER" id="PTHR43877">
    <property type="entry name" value="AMINOALKYLPHOSPHONATE N-ACETYLTRANSFERASE-RELATED-RELATED"/>
    <property type="match status" value="1"/>
</dbReference>
<proteinExistence type="predicted"/>
<reference evidence="6" key="1">
    <citation type="journal article" date="2019" name="Int. J. Syst. Evol. Microbiol.">
        <title>The Global Catalogue of Microorganisms (GCM) 10K type strain sequencing project: providing services to taxonomists for standard genome sequencing and annotation.</title>
        <authorList>
            <consortium name="The Broad Institute Genomics Platform"/>
            <consortium name="The Broad Institute Genome Sequencing Center for Infectious Disease"/>
            <person name="Wu L."/>
            <person name="Ma J."/>
        </authorList>
    </citation>
    <scope>NUCLEOTIDE SEQUENCE [LARGE SCALE GENOMIC DNA]</scope>
    <source>
        <strain evidence="6">JCM 4788</strain>
    </source>
</reference>
<dbReference type="Proteomes" id="UP001500879">
    <property type="component" value="Unassembled WGS sequence"/>
</dbReference>
<protein>
    <submittedName>
        <fullName evidence="5">GNAT family N-acetyltransferase</fullName>
    </submittedName>
</protein>
<dbReference type="SUPFAM" id="SSF55729">
    <property type="entry name" value="Acyl-CoA N-acyltransferases (Nat)"/>
    <property type="match status" value="1"/>
</dbReference>
<dbReference type="InterPro" id="IPR000182">
    <property type="entry name" value="GNAT_dom"/>
</dbReference>
<dbReference type="PROSITE" id="PS51186">
    <property type="entry name" value="GNAT"/>
    <property type="match status" value="1"/>
</dbReference>
<evidence type="ECO:0000256" key="2">
    <source>
        <dbReference type="ARBA" id="ARBA00023315"/>
    </source>
</evidence>
<dbReference type="EMBL" id="BAAABX010000086">
    <property type="protein sequence ID" value="GAA0436264.1"/>
    <property type="molecule type" value="Genomic_DNA"/>
</dbReference>
<evidence type="ECO:0000259" key="4">
    <source>
        <dbReference type="PROSITE" id="PS51186"/>
    </source>
</evidence>
<comment type="caution">
    <text evidence="5">The sequence shown here is derived from an EMBL/GenBank/DDBJ whole genome shotgun (WGS) entry which is preliminary data.</text>
</comment>
<keyword evidence="6" id="KW-1185">Reference proteome</keyword>
<accession>A0ABP3J297</accession>
<dbReference type="Gene3D" id="3.40.630.30">
    <property type="match status" value="1"/>
</dbReference>